<dbReference type="PaxDb" id="5061-CADANGAP00010437"/>
<feature type="region of interest" description="Disordered" evidence="1">
    <location>
        <begin position="1"/>
        <end position="37"/>
    </location>
</feature>
<evidence type="ECO:0000259" key="2">
    <source>
        <dbReference type="PROSITE" id="PS50011"/>
    </source>
</evidence>
<feature type="region of interest" description="Disordered" evidence="1">
    <location>
        <begin position="691"/>
        <end position="711"/>
    </location>
</feature>
<dbReference type="GO" id="GO:0005096">
    <property type="term" value="F:GTPase activator activity"/>
    <property type="evidence" value="ECO:0007669"/>
    <property type="project" value="TreeGrafter"/>
</dbReference>
<evidence type="ECO:0000313" key="4">
    <source>
        <dbReference type="EMBL" id="GAQ46853.1"/>
    </source>
</evidence>
<evidence type="ECO:0000256" key="1">
    <source>
        <dbReference type="SAM" id="MobiDB-lite"/>
    </source>
</evidence>
<dbReference type="FunFam" id="1.10.472.80:FF:000072">
    <property type="entry name" value="TBC domain-containing protein C23D3.03c"/>
    <property type="match status" value="1"/>
</dbReference>
<dbReference type="OrthoDB" id="289721at2759"/>
<dbReference type="Gene3D" id="1.10.472.80">
    <property type="entry name" value="Ypt/Rab-GAP domain of gyp1p, domain 3"/>
    <property type="match status" value="1"/>
</dbReference>
<comment type="caution">
    <text evidence="4">The sequence shown here is derived from an EMBL/GenBank/DDBJ whole genome shotgun (WGS) entry which is preliminary data.</text>
</comment>
<dbReference type="Proteomes" id="UP000068243">
    <property type="component" value="Unassembled WGS sequence"/>
</dbReference>
<feature type="region of interest" description="Disordered" evidence="1">
    <location>
        <begin position="309"/>
        <end position="381"/>
    </location>
</feature>
<dbReference type="EMBL" id="BCMY01000023">
    <property type="protein sequence ID" value="GAQ46853.1"/>
    <property type="molecule type" value="Genomic_DNA"/>
</dbReference>
<dbReference type="InterPro" id="IPR050302">
    <property type="entry name" value="Rab_GAP_TBC_domain"/>
</dbReference>
<proteinExistence type="predicted"/>
<dbReference type="SMART" id="SM00164">
    <property type="entry name" value="TBC"/>
    <property type="match status" value="1"/>
</dbReference>
<dbReference type="SUPFAM" id="SSF47923">
    <property type="entry name" value="Ypt/Rab-GAP domain of gyp1p"/>
    <property type="match status" value="2"/>
</dbReference>
<dbReference type="PANTHER" id="PTHR47219:SF15">
    <property type="entry name" value="TBC1 DOMAIN FAMILY MEMBER 12 ISOFORM X1"/>
    <property type="match status" value="1"/>
</dbReference>
<dbReference type="InterPro" id="IPR011009">
    <property type="entry name" value="Kinase-like_dom_sf"/>
</dbReference>
<feature type="domain" description="Rab-GAP TBC" evidence="3">
    <location>
        <begin position="447"/>
        <end position="651"/>
    </location>
</feature>
<dbReference type="Gene3D" id="1.10.8.270">
    <property type="entry name" value="putative rabgap domain of human tbc1 domain family member 14 like domains"/>
    <property type="match status" value="1"/>
</dbReference>
<dbReference type="InterPro" id="IPR000195">
    <property type="entry name" value="Rab-GAP-TBC_dom"/>
</dbReference>
<dbReference type="InterPro" id="IPR035969">
    <property type="entry name" value="Rab-GAP_TBC_sf"/>
</dbReference>
<dbReference type="Gene3D" id="1.10.510.10">
    <property type="entry name" value="Transferase(Phosphotransferase) domain 1"/>
    <property type="match status" value="2"/>
</dbReference>
<dbReference type="OMA" id="WSKAIGN"/>
<dbReference type="SUPFAM" id="SSF56112">
    <property type="entry name" value="Protein kinase-like (PK-like)"/>
    <property type="match status" value="1"/>
</dbReference>
<feature type="region of interest" description="Disordered" evidence="1">
    <location>
        <begin position="89"/>
        <end position="285"/>
    </location>
</feature>
<dbReference type="VEuPathDB" id="FungiDB:ATCC64974_24430"/>
<protein>
    <submittedName>
        <fullName evidence="4">TBC domain protein</fullName>
    </submittedName>
</protein>
<dbReference type="GO" id="GO:0031267">
    <property type="term" value="F:small GTPase binding"/>
    <property type="evidence" value="ECO:0007669"/>
    <property type="project" value="TreeGrafter"/>
</dbReference>
<dbReference type="PROSITE" id="PS50086">
    <property type="entry name" value="TBC_RABGAP"/>
    <property type="match status" value="1"/>
</dbReference>
<feature type="compositionally biased region" description="Polar residues" evidence="1">
    <location>
        <begin position="125"/>
        <end position="135"/>
    </location>
</feature>
<feature type="compositionally biased region" description="Low complexity" evidence="1">
    <location>
        <begin position="16"/>
        <end position="33"/>
    </location>
</feature>
<dbReference type="VEuPathDB" id="FungiDB:ASPNIDRAFT2_1081923"/>
<dbReference type="PROSITE" id="PS50011">
    <property type="entry name" value="PROTEIN_KINASE_DOM"/>
    <property type="match status" value="1"/>
</dbReference>
<sequence length="1120" mass="124192">MTTVCTTTPNSPPDLSGSKSSKSSSFRSSSQHSGPEAIFTDISNFEEVDLQDDVHVSYTKGATPYVQNAGITRASAAIMQKSAVATTRDLTATKTKTPYPTAKQVNGTLAQPGRGPKHRPGNQRDPASTKQSALQVTKPHRSRSSSPLRPTSSLSSSPSTHSLSLTPVNTHTLNRKPSWQRPRKTVQDLEDEYHDSDEELPEDASLWNVPISPRPVQDRAPSRASSPNGRSPGPRPLPLSHSVSDVTVPRSPSGSRSPTTRNNRSSSAGPERGQISPRNPRAYSYNNMMSDLSEEAKIITEALEFHADERQRQRGERLQSGLSSLRSSEESKRGSKSTIELPPLQKSNIMIDPLPPSKEKEKVLTRTRPSWLPPKDQKEEKRHLKEYKRMMAQAKEADKRRAAKAASAKCEKDNTRETLQQIWDEYVYPNWDNVINETRTRELWWRGVPPRIRGSTWQRAIGNELALSEETYKKALQRAKDVRARPEGDSGETNKRMRDWFEAIDADASKAFPDLNLFQVGGPLRETLIDVLQAYSMYRSDVGYVSGLHTIAALLVLQFPSPSSAFLAMANALNRPLPVAFLTLDRGAIGRTYSLASATLKYKFPRLMTHLHETLRLSDEEIWEPMFRSLLTNGLDLERLSRVWDCWVFEGDRIMIRAAVAILGCLQPQLFGYTKPDDQSRKAVQDILSWGPRQGGTRTQERHSAPAATGFGGGQLASGMGDYWMLGSAGDEDGFMHEVREAGKNNPQSLKEKYGTCTTILHYGTSSSVRLYTITSRDTTTTTTTTTNKKQKKIHVIKTLRPTPSSTKQTLKSTLESLLSSTLYHPHLLHTIDIIPNSRGETCLVSEYCELGDLGTYISTSNGGSSGDSVMGVTEADKILYQIMSAVEFLHEMGVVHGCVCVENVFLSHSYYSDGVCVKLGDLGDARVLDSQLSHDHDHVGVKGGDGGGGDGYYAAWKEDVYPLVRGLSMGIGKFEELEGRCDRRKRVNPYAAPEVLSPSSPSSHTSAYSSAYRRRGYETSSGIVGDDPRAVDIWAVGIIYLVLRLGRILWRSASEEEDGRYAEYLAGRKRREGYGVIEGLGGAQCRNVVYAMLNPDAARRIKASEVMRSEWMYNLDVHQ</sequence>
<dbReference type="InterPro" id="IPR053949">
    <property type="entry name" value="SBE2/SBE22_M"/>
</dbReference>
<feature type="compositionally biased region" description="Acidic residues" evidence="1">
    <location>
        <begin position="188"/>
        <end position="202"/>
    </location>
</feature>
<gene>
    <name evidence="4" type="ORF">ABL_09514</name>
</gene>
<dbReference type="PANTHER" id="PTHR47219">
    <property type="entry name" value="RAB GTPASE-ACTIVATING PROTEIN 1-LIKE"/>
    <property type="match status" value="1"/>
</dbReference>
<dbReference type="Pfam" id="PF00069">
    <property type="entry name" value="Pkinase"/>
    <property type="match status" value="1"/>
</dbReference>
<feature type="domain" description="Protein kinase" evidence="2">
    <location>
        <begin position="757"/>
        <end position="1113"/>
    </location>
</feature>
<dbReference type="GO" id="GO:0004672">
    <property type="term" value="F:protein kinase activity"/>
    <property type="evidence" value="ECO:0007669"/>
    <property type="project" value="InterPro"/>
</dbReference>
<evidence type="ECO:0000259" key="3">
    <source>
        <dbReference type="PROSITE" id="PS50086"/>
    </source>
</evidence>
<dbReference type="Pfam" id="PF00566">
    <property type="entry name" value="RabGAP-TBC"/>
    <property type="match status" value="1"/>
</dbReference>
<dbReference type="AlphaFoldDB" id="A0A117E3C6"/>
<dbReference type="Pfam" id="PF22874">
    <property type="entry name" value="SBE2_M"/>
    <property type="match status" value="1"/>
</dbReference>
<feature type="compositionally biased region" description="Polar residues" evidence="1">
    <location>
        <begin position="168"/>
        <end position="177"/>
    </location>
</feature>
<dbReference type="VEuPathDB" id="FungiDB:M747DRAFT_114335"/>
<name>A0A117E3C6_ASPNG</name>
<feature type="compositionally biased region" description="Low complexity" evidence="1">
    <location>
        <begin position="144"/>
        <end position="167"/>
    </location>
</feature>
<dbReference type="Gene3D" id="1.10.10.750">
    <property type="entry name" value="Ypt/Rab-GAP domain of gyp1p, domain 1"/>
    <property type="match status" value="1"/>
</dbReference>
<feature type="compositionally biased region" description="Low complexity" evidence="1">
    <location>
        <begin position="89"/>
        <end position="103"/>
    </location>
</feature>
<dbReference type="VEuPathDB" id="FungiDB:ASPNIDRAFT2_142899"/>
<reference evidence="5" key="1">
    <citation type="journal article" date="2016" name="Genome Announc.">
        <title>Draft genome sequence of Aspergillus niger strain An76.</title>
        <authorList>
            <person name="Gong W."/>
            <person name="Cheng Z."/>
            <person name="Zhang H."/>
            <person name="Liu L."/>
            <person name="Gao P."/>
            <person name="Wang L."/>
        </authorList>
    </citation>
    <scope>NUCLEOTIDE SEQUENCE [LARGE SCALE GENOMIC DNA]</scope>
    <source>
        <strain evidence="5">An76</strain>
    </source>
</reference>
<accession>A0A117E3C6</accession>
<dbReference type="FunFam" id="1.10.10.750:FF:000013">
    <property type="entry name" value="Similar to TBC domain protein"/>
    <property type="match status" value="1"/>
</dbReference>
<evidence type="ECO:0000313" key="5">
    <source>
        <dbReference type="Proteomes" id="UP000068243"/>
    </source>
</evidence>
<dbReference type="FunFam" id="1.10.8.270:FF:000034">
    <property type="entry name" value="TBC (Tre-2/Bub2/Cdc16) domain family"/>
    <property type="match status" value="1"/>
</dbReference>
<dbReference type="VEuPathDB" id="FungiDB:An13g01150"/>
<organism evidence="4 5">
    <name type="scientific">Aspergillus niger</name>
    <dbReference type="NCBI Taxonomy" id="5061"/>
    <lineage>
        <taxon>Eukaryota</taxon>
        <taxon>Fungi</taxon>
        <taxon>Dikarya</taxon>
        <taxon>Ascomycota</taxon>
        <taxon>Pezizomycotina</taxon>
        <taxon>Eurotiomycetes</taxon>
        <taxon>Eurotiomycetidae</taxon>
        <taxon>Eurotiales</taxon>
        <taxon>Aspergillaceae</taxon>
        <taxon>Aspergillus</taxon>
        <taxon>Aspergillus subgen. Circumdati</taxon>
    </lineage>
</organism>
<feature type="compositionally biased region" description="Low complexity" evidence="1">
    <location>
        <begin position="222"/>
        <end position="267"/>
    </location>
</feature>
<dbReference type="InterPro" id="IPR000719">
    <property type="entry name" value="Prot_kinase_dom"/>
</dbReference>
<dbReference type="GO" id="GO:0005524">
    <property type="term" value="F:ATP binding"/>
    <property type="evidence" value="ECO:0007669"/>
    <property type="project" value="InterPro"/>
</dbReference>